<evidence type="ECO:0000313" key="7">
    <source>
        <dbReference type="EMBL" id="SHF38294.1"/>
    </source>
</evidence>
<dbReference type="GO" id="GO:0046872">
    <property type="term" value="F:metal ion binding"/>
    <property type="evidence" value="ECO:0007669"/>
    <property type="project" value="InterPro"/>
</dbReference>
<dbReference type="PANTHER" id="PTHR43334">
    <property type="entry name" value="ACETATE--COA LIGASE [ADP-FORMING]"/>
    <property type="match status" value="1"/>
</dbReference>
<dbReference type="PANTHER" id="PTHR43334:SF1">
    <property type="entry name" value="3-HYDROXYPROPIONATE--COA LIGASE [ADP-FORMING]"/>
    <property type="match status" value="1"/>
</dbReference>
<evidence type="ECO:0000313" key="8">
    <source>
        <dbReference type="Proteomes" id="UP000184196"/>
    </source>
</evidence>
<evidence type="ECO:0000256" key="2">
    <source>
        <dbReference type="ARBA" id="ARBA00022741"/>
    </source>
</evidence>
<dbReference type="PROSITE" id="PS50975">
    <property type="entry name" value="ATP_GRASP"/>
    <property type="match status" value="1"/>
</dbReference>
<dbReference type="EMBL" id="FQUW01000026">
    <property type="protein sequence ID" value="SHF38294.1"/>
    <property type="molecule type" value="Genomic_DNA"/>
</dbReference>
<dbReference type="InterPro" id="IPR011761">
    <property type="entry name" value="ATP-grasp"/>
</dbReference>
<comment type="similarity">
    <text evidence="4">In the N-terminal section; belongs to the acetate CoA ligase alpha subunit family.</text>
</comment>
<reference evidence="8" key="1">
    <citation type="submission" date="2016-11" db="EMBL/GenBank/DDBJ databases">
        <authorList>
            <person name="Varghese N."/>
            <person name="Submissions S."/>
        </authorList>
    </citation>
    <scope>NUCLEOTIDE SEQUENCE [LARGE SCALE GENOMIC DNA]</scope>
    <source>
        <strain evidence="8">DSM 11792</strain>
    </source>
</reference>
<dbReference type="InterPro" id="IPR013815">
    <property type="entry name" value="ATP_grasp_subdomain_1"/>
</dbReference>
<keyword evidence="2 5" id="KW-0547">Nucleotide-binding</keyword>
<feature type="domain" description="ATP-grasp" evidence="6">
    <location>
        <begin position="24"/>
        <end position="60"/>
    </location>
</feature>
<keyword evidence="1" id="KW-0436">Ligase</keyword>
<dbReference type="Proteomes" id="UP000184196">
    <property type="component" value="Unassembled WGS sequence"/>
</dbReference>
<evidence type="ECO:0000259" key="6">
    <source>
        <dbReference type="PROSITE" id="PS50975"/>
    </source>
</evidence>
<dbReference type="GO" id="GO:0005524">
    <property type="term" value="F:ATP binding"/>
    <property type="evidence" value="ECO:0007669"/>
    <property type="project" value="UniProtKB-UniRule"/>
</dbReference>
<dbReference type="SUPFAM" id="SSF56059">
    <property type="entry name" value="Glutathione synthetase ATP-binding domain-like"/>
    <property type="match status" value="1"/>
</dbReference>
<gene>
    <name evidence="7" type="ORF">SAMN02745218_02106</name>
</gene>
<dbReference type="Gene3D" id="3.30.470.20">
    <property type="entry name" value="ATP-grasp fold, B domain"/>
    <property type="match status" value="1"/>
</dbReference>
<keyword evidence="3 5" id="KW-0067">ATP-binding</keyword>
<dbReference type="Pfam" id="PF13549">
    <property type="entry name" value="ATP-grasp_5"/>
    <property type="match status" value="1"/>
</dbReference>
<dbReference type="Gene3D" id="3.30.1490.20">
    <property type="entry name" value="ATP-grasp fold, A domain"/>
    <property type="match status" value="1"/>
</dbReference>
<protein>
    <submittedName>
        <fullName evidence="7">Acetyl-CoA synthetase (ADP-forming)</fullName>
    </submittedName>
</protein>
<dbReference type="FunFam" id="3.30.1490.20:FF:000020">
    <property type="entry name" value="Protein lysine acetyltransferase"/>
    <property type="match status" value="1"/>
</dbReference>
<dbReference type="RefSeq" id="WP_207545648.1">
    <property type="nucleotide sequence ID" value="NZ_FQUW01000026.1"/>
</dbReference>
<dbReference type="AlphaFoldDB" id="A0A1M5B6Z6"/>
<organism evidence="7 8">
    <name type="scientific">Desulfofundulus australicus DSM 11792</name>
    <dbReference type="NCBI Taxonomy" id="1121425"/>
    <lineage>
        <taxon>Bacteria</taxon>
        <taxon>Bacillati</taxon>
        <taxon>Bacillota</taxon>
        <taxon>Clostridia</taxon>
        <taxon>Eubacteriales</taxon>
        <taxon>Peptococcaceae</taxon>
        <taxon>Desulfofundulus</taxon>
    </lineage>
</organism>
<evidence type="ECO:0000256" key="5">
    <source>
        <dbReference type="PROSITE-ProRule" id="PRU00409"/>
    </source>
</evidence>
<sequence>MNVAEMLAAARSAGRRYLCEDEVKEILQRVGVPVTPCYLARSEEEAVARAIEVGYPVVLKVRSPLIAHKSDSGGVVLNLANGYQVRRAYRQIMDRVKGVDPEAAVTVQPMASPGREVIVGFTVDRQFGPVLMCGFGGIFAEVLGDVSFRLVPVEPDMARDMVRSLRGYRLLAGYRGIPPADEGALVDILVKVSGLAAAFPQIQEMDLNPVVVYERGALVLDARAVLAD</sequence>
<evidence type="ECO:0000256" key="4">
    <source>
        <dbReference type="ARBA" id="ARBA00060888"/>
    </source>
</evidence>
<keyword evidence="8" id="KW-1185">Reference proteome</keyword>
<dbReference type="GO" id="GO:0016874">
    <property type="term" value="F:ligase activity"/>
    <property type="evidence" value="ECO:0007669"/>
    <property type="project" value="UniProtKB-KW"/>
</dbReference>
<proteinExistence type="inferred from homology"/>
<evidence type="ECO:0000256" key="3">
    <source>
        <dbReference type="ARBA" id="ARBA00022840"/>
    </source>
</evidence>
<name>A0A1M5B6Z6_9FIRM</name>
<accession>A0A1M5B6Z6</accession>
<dbReference type="InterPro" id="IPR051538">
    <property type="entry name" value="Acyl-CoA_Synth/Transferase"/>
</dbReference>
<evidence type="ECO:0000256" key="1">
    <source>
        <dbReference type="ARBA" id="ARBA00022598"/>
    </source>
</evidence>